<evidence type="ECO:0000313" key="14">
    <source>
        <dbReference type="EMBL" id="KAF1943685.1"/>
    </source>
</evidence>
<dbReference type="FunFam" id="1.20.120.610:FF:000003">
    <property type="entry name" value="V-type proton ATPase proteolipid subunit"/>
    <property type="match status" value="1"/>
</dbReference>
<dbReference type="PANTHER" id="PTHR10263">
    <property type="entry name" value="V-TYPE PROTON ATPASE PROTEOLIPID SUBUNIT"/>
    <property type="match status" value="1"/>
</dbReference>
<evidence type="ECO:0000256" key="11">
    <source>
        <dbReference type="ARBA" id="ARBA00046480"/>
    </source>
</evidence>
<dbReference type="InterPro" id="IPR011555">
    <property type="entry name" value="ATPase_proteolipid_su_C_euk"/>
</dbReference>
<feature type="transmembrane region" description="Helical" evidence="12">
    <location>
        <begin position="129"/>
        <end position="155"/>
    </location>
</feature>
<dbReference type="AlphaFoldDB" id="A0A6A5SSS5"/>
<comment type="similarity">
    <text evidence="2 12">Belongs to the V-ATPase proteolipid subunit family.</text>
</comment>
<evidence type="ECO:0000256" key="9">
    <source>
        <dbReference type="ARBA" id="ARBA00023136"/>
    </source>
</evidence>
<dbReference type="OrthoDB" id="1744869at2759"/>
<dbReference type="GO" id="GO:0005774">
    <property type="term" value="C:vacuolar membrane"/>
    <property type="evidence" value="ECO:0007669"/>
    <property type="project" value="UniProtKB-SubCell"/>
</dbReference>
<comment type="subunit">
    <text evidence="11 12">V-ATPase is a heteromultimeric enzyme composed of a peripheral catalytic V1 complex (components A to H) attached to an integral membrane V0 proton pore complex (components: a, c, c', c'', d, e, f and VOA1). The decameric c-ring forms the proton-conducting pore, and is composed of eight proteolipid subunits c, one subunit c' and one subunit c''.</text>
</comment>
<protein>
    <recommendedName>
        <fullName evidence="12">V-type proton ATPase proteolipid subunit</fullName>
    </recommendedName>
</protein>
<organism evidence="14 15">
    <name type="scientific">Clathrospora elynae</name>
    <dbReference type="NCBI Taxonomy" id="706981"/>
    <lineage>
        <taxon>Eukaryota</taxon>
        <taxon>Fungi</taxon>
        <taxon>Dikarya</taxon>
        <taxon>Ascomycota</taxon>
        <taxon>Pezizomycotina</taxon>
        <taxon>Dothideomycetes</taxon>
        <taxon>Pleosporomycetidae</taxon>
        <taxon>Pleosporales</taxon>
        <taxon>Diademaceae</taxon>
        <taxon>Clathrospora</taxon>
    </lineage>
</organism>
<evidence type="ECO:0000256" key="4">
    <source>
        <dbReference type="ARBA" id="ARBA00022554"/>
    </source>
</evidence>
<evidence type="ECO:0000256" key="12">
    <source>
        <dbReference type="RuleBase" id="RU363060"/>
    </source>
</evidence>
<sequence length="161" mass="16455">MSSNEFAPSFAPFFGMSGIAFAMIFGCMGAAYGTAKAGIGIAGIGSYRPDLIMKSLIPIVMSGILAVYALVISVLIASDIKPPPATYSLYAGFMHMAAGLSVGLTGLAAGYAIGIVGDAGVRSFMSQSRIFVGMVLILIFAEVLGLYGLIVALILNTRAGG</sequence>
<reference evidence="14" key="1">
    <citation type="journal article" date="2020" name="Stud. Mycol.">
        <title>101 Dothideomycetes genomes: a test case for predicting lifestyles and emergence of pathogens.</title>
        <authorList>
            <person name="Haridas S."/>
            <person name="Albert R."/>
            <person name="Binder M."/>
            <person name="Bloem J."/>
            <person name="Labutti K."/>
            <person name="Salamov A."/>
            <person name="Andreopoulos B."/>
            <person name="Baker S."/>
            <person name="Barry K."/>
            <person name="Bills G."/>
            <person name="Bluhm B."/>
            <person name="Cannon C."/>
            <person name="Castanera R."/>
            <person name="Culley D."/>
            <person name="Daum C."/>
            <person name="Ezra D."/>
            <person name="Gonzalez J."/>
            <person name="Henrissat B."/>
            <person name="Kuo A."/>
            <person name="Liang C."/>
            <person name="Lipzen A."/>
            <person name="Lutzoni F."/>
            <person name="Magnuson J."/>
            <person name="Mondo S."/>
            <person name="Nolan M."/>
            <person name="Ohm R."/>
            <person name="Pangilinan J."/>
            <person name="Park H.-J."/>
            <person name="Ramirez L."/>
            <person name="Alfaro M."/>
            <person name="Sun H."/>
            <person name="Tritt A."/>
            <person name="Yoshinaga Y."/>
            <person name="Zwiers L.-H."/>
            <person name="Turgeon B."/>
            <person name="Goodwin S."/>
            <person name="Spatafora J."/>
            <person name="Crous P."/>
            <person name="Grigoriev I."/>
        </authorList>
    </citation>
    <scope>NUCLEOTIDE SEQUENCE</scope>
    <source>
        <strain evidence="14">CBS 161.51</strain>
    </source>
</reference>
<dbReference type="Pfam" id="PF00137">
    <property type="entry name" value="ATP-synt_C"/>
    <property type="match status" value="2"/>
</dbReference>
<feature type="transmembrane region" description="Helical" evidence="12">
    <location>
        <begin position="56"/>
        <end position="77"/>
    </location>
</feature>
<comment type="function">
    <text evidence="10">Proton-conducting pore forming subunit of the V0 complex of vacuolar(H+)-ATPase (V-ATPase), a multisubunit enzyme composed of a peripheral complex (V1) that hydrolyzes ATP and a membrane integral complex (V0) that translocates protons. V-ATPase is responsible for acidifying and maintaining the pH of intracellular compartments.</text>
</comment>
<evidence type="ECO:0000256" key="8">
    <source>
        <dbReference type="ARBA" id="ARBA00023065"/>
    </source>
</evidence>
<proteinExistence type="inferred from homology"/>
<comment type="function">
    <text evidence="12">Proton-conducting pore forming of the V0 complex of vacuolar(H+)-ATPase (V-ATPase), a multisubunit enzyme composed of a peripheral complex (V1) that hydrolyzes ATP and a membrane integral complex (V0) that translocates protons. V-ATPase is responsible for acidifying and maintaining the pH of intracellular compartments.</text>
</comment>
<evidence type="ECO:0000256" key="10">
    <source>
        <dbReference type="ARBA" id="ARBA00045519"/>
    </source>
</evidence>
<feature type="transmembrane region" description="Helical" evidence="12">
    <location>
        <begin position="12"/>
        <end position="35"/>
    </location>
</feature>
<dbReference type="GO" id="GO:0033179">
    <property type="term" value="C:proton-transporting V-type ATPase, V0 domain"/>
    <property type="evidence" value="ECO:0007669"/>
    <property type="project" value="InterPro"/>
</dbReference>
<keyword evidence="3 12" id="KW-0813">Transport</keyword>
<evidence type="ECO:0000256" key="5">
    <source>
        <dbReference type="ARBA" id="ARBA00022692"/>
    </source>
</evidence>
<comment type="subcellular location">
    <subcellularLocation>
        <location evidence="1 12">Vacuole membrane</location>
        <topology evidence="1 12">Multi-pass membrane protein</topology>
    </subcellularLocation>
</comment>
<evidence type="ECO:0000313" key="15">
    <source>
        <dbReference type="Proteomes" id="UP000800038"/>
    </source>
</evidence>
<dbReference type="SUPFAM" id="SSF81333">
    <property type="entry name" value="F1F0 ATP synthase subunit C"/>
    <property type="match status" value="1"/>
</dbReference>
<dbReference type="Gene3D" id="1.20.120.610">
    <property type="entry name" value="lithium bound rotor ring of v- atpase"/>
    <property type="match status" value="1"/>
</dbReference>
<dbReference type="InterPro" id="IPR002379">
    <property type="entry name" value="ATPase_proteolipid_c-like_dom"/>
</dbReference>
<keyword evidence="8 12" id="KW-0406">Ion transport</keyword>
<keyword evidence="15" id="KW-1185">Reference proteome</keyword>
<dbReference type="CDD" id="cd18176">
    <property type="entry name" value="ATP-synt_Vo_c_ATP6C_rpt2"/>
    <property type="match status" value="1"/>
</dbReference>
<dbReference type="InterPro" id="IPR035921">
    <property type="entry name" value="F/V-ATP_Csub_sf"/>
</dbReference>
<evidence type="ECO:0000256" key="3">
    <source>
        <dbReference type="ARBA" id="ARBA00022448"/>
    </source>
</evidence>
<accession>A0A6A5SSS5</accession>
<keyword evidence="9 12" id="KW-0472">Membrane</keyword>
<dbReference type="NCBIfam" id="TIGR01100">
    <property type="entry name" value="V_ATP_synt_C"/>
    <property type="match status" value="1"/>
</dbReference>
<keyword evidence="4 12" id="KW-0926">Vacuole</keyword>
<keyword evidence="5 12" id="KW-0812">Transmembrane</keyword>
<dbReference type="GO" id="GO:0000324">
    <property type="term" value="C:fungal-type vacuole"/>
    <property type="evidence" value="ECO:0007669"/>
    <property type="project" value="UniProtKB-ARBA"/>
</dbReference>
<dbReference type="EMBL" id="ML976023">
    <property type="protein sequence ID" value="KAF1943685.1"/>
    <property type="molecule type" value="Genomic_DNA"/>
</dbReference>
<feature type="transmembrane region" description="Helical" evidence="12">
    <location>
        <begin position="89"/>
        <end position="117"/>
    </location>
</feature>
<evidence type="ECO:0000256" key="7">
    <source>
        <dbReference type="ARBA" id="ARBA00022989"/>
    </source>
</evidence>
<keyword evidence="7 12" id="KW-1133">Transmembrane helix</keyword>
<name>A0A6A5SSS5_9PLEO</name>
<dbReference type="CDD" id="cd18175">
    <property type="entry name" value="ATP-synt_Vo_c_ATP6C_rpt1"/>
    <property type="match status" value="1"/>
</dbReference>
<dbReference type="PRINTS" id="PR00122">
    <property type="entry name" value="VACATPASE"/>
</dbReference>
<dbReference type="Proteomes" id="UP000800038">
    <property type="component" value="Unassembled WGS sequence"/>
</dbReference>
<dbReference type="InterPro" id="IPR000245">
    <property type="entry name" value="ATPase_proteolipid_csu"/>
</dbReference>
<evidence type="ECO:0000256" key="6">
    <source>
        <dbReference type="ARBA" id="ARBA00022781"/>
    </source>
</evidence>
<feature type="domain" description="V-ATPase proteolipid subunit C-like" evidence="13">
    <location>
        <begin position="96"/>
        <end position="155"/>
    </location>
</feature>
<dbReference type="GO" id="GO:0046961">
    <property type="term" value="F:proton-transporting ATPase activity, rotational mechanism"/>
    <property type="evidence" value="ECO:0007669"/>
    <property type="project" value="InterPro"/>
</dbReference>
<feature type="domain" description="V-ATPase proteolipid subunit C-like" evidence="13">
    <location>
        <begin position="18"/>
        <end position="76"/>
    </location>
</feature>
<evidence type="ECO:0000259" key="13">
    <source>
        <dbReference type="Pfam" id="PF00137"/>
    </source>
</evidence>
<keyword evidence="6 12" id="KW-0375">Hydrogen ion transport</keyword>
<gene>
    <name evidence="14" type="ORF">EJ02DRAFT_453171</name>
</gene>
<evidence type="ECO:0000256" key="1">
    <source>
        <dbReference type="ARBA" id="ARBA00004128"/>
    </source>
</evidence>
<evidence type="ECO:0000256" key="2">
    <source>
        <dbReference type="ARBA" id="ARBA00007296"/>
    </source>
</evidence>